<dbReference type="PANTHER" id="PTHR42695">
    <property type="entry name" value="GLUTAMINE AMIDOTRANSFERASE YLR126C-RELATED"/>
    <property type="match status" value="1"/>
</dbReference>
<dbReference type="GO" id="GO:0005829">
    <property type="term" value="C:cytosol"/>
    <property type="evidence" value="ECO:0007669"/>
    <property type="project" value="TreeGrafter"/>
</dbReference>
<keyword evidence="2" id="KW-0315">Glutamine amidotransferase</keyword>
<dbReference type="SUPFAM" id="SSF52317">
    <property type="entry name" value="Class I glutamine amidotransferase-like"/>
    <property type="match status" value="1"/>
</dbReference>
<dbReference type="EMBL" id="DSRU01000036">
    <property type="protein sequence ID" value="HFM96596.1"/>
    <property type="molecule type" value="Genomic_DNA"/>
</dbReference>
<dbReference type="Pfam" id="PF00117">
    <property type="entry name" value="GATase"/>
    <property type="match status" value="1"/>
</dbReference>
<comment type="caution">
    <text evidence="2">The sequence shown here is derived from an EMBL/GenBank/DDBJ whole genome shotgun (WGS) entry which is preliminary data.</text>
</comment>
<sequence length="259" mass="29481">MSPQAADLKILLLQIREDALTQQEEFDEFVRFSGLQPEQFEVLNVFERSHFEPTCIEHYDALFVGGSSDASVTQPDKYPFVQNCLELIEYCWRKDVPTFASCFGFQLAVEGLGGKVILDRDNMELGVFSMQLTEAATRDRLFRDIPDGFWAVCGHKERAASLPESAILLASTPQCPYHAFRLANKPFYAFQFHPEVDTPDLVVRLTRYCDRYLDDSNLLAEMLRDMQDTPIANQLIRKFIERILQPAKAAALTPAEQAS</sequence>
<dbReference type="InterPro" id="IPR029062">
    <property type="entry name" value="Class_I_gatase-like"/>
</dbReference>
<evidence type="ECO:0000313" key="2">
    <source>
        <dbReference type="EMBL" id="HFM96596.1"/>
    </source>
</evidence>
<dbReference type="PROSITE" id="PS51273">
    <property type="entry name" value="GATASE_TYPE_1"/>
    <property type="match status" value="1"/>
</dbReference>
<dbReference type="CDD" id="cd01741">
    <property type="entry name" value="GATase1_1"/>
    <property type="match status" value="1"/>
</dbReference>
<dbReference type="Gene3D" id="3.40.50.880">
    <property type="match status" value="1"/>
</dbReference>
<dbReference type="InterPro" id="IPR044992">
    <property type="entry name" value="ChyE-like"/>
</dbReference>
<accession>A0A7C3PFQ6</accession>
<reference evidence="2" key="1">
    <citation type="journal article" date="2020" name="mSystems">
        <title>Genome- and Community-Level Interaction Insights into Carbon Utilization and Element Cycling Functions of Hydrothermarchaeota in Hydrothermal Sediment.</title>
        <authorList>
            <person name="Zhou Z."/>
            <person name="Liu Y."/>
            <person name="Xu W."/>
            <person name="Pan J."/>
            <person name="Luo Z.H."/>
            <person name="Li M."/>
        </authorList>
    </citation>
    <scope>NUCLEOTIDE SEQUENCE [LARGE SCALE GENOMIC DNA]</scope>
    <source>
        <strain evidence="2">SpSt-418</strain>
    </source>
</reference>
<dbReference type="InterPro" id="IPR017926">
    <property type="entry name" value="GATASE"/>
</dbReference>
<organism evidence="2">
    <name type="scientific">Oscillatoriales cyanobacterium SpSt-418</name>
    <dbReference type="NCBI Taxonomy" id="2282169"/>
    <lineage>
        <taxon>Bacteria</taxon>
        <taxon>Bacillati</taxon>
        <taxon>Cyanobacteriota</taxon>
        <taxon>Cyanophyceae</taxon>
        <taxon>Oscillatoriophycideae</taxon>
        <taxon>Oscillatoriales</taxon>
    </lineage>
</organism>
<gene>
    <name evidence="2" type="ORF">ENR64_02295</name>
</gene>
<dbReference type="GO" id="GO:0016740">
    <property type="term" value="F:transferase activity"/>
    <property type="evidence" value="ECO:0007669"/>
    <property type="project" value="UniProtKB-KW"/>
</dbReference>
<evidence type="ECO:0000259" key="1">
    <source>
        <dbReference type="Pfam" id="PF00117"/>
    </source>
</evidence>
<protein>
    <submittedName>
        <fullName evidence="2">Type 1 glutamine amidotransferase</fullName>
    </submittedName>
</protein>
<dbReference type="AlphaFoldDB" id="A0A7C3PFQ6"/>
<dbReference type="PANTHER" id="PTHR42695:SF5">
    <property type="entry name" value="GLUTAMINE AMIDOTRANSFERASE YLR126C-RELATED"/>
    <property type="match status" value="1"/>
</dbReference>
<feature type="domain" description="Glutamine amidotransferase" evidence="1">
    <location>
        <begin position="58"/>
        <end position="197"/>
    </location>
</feature>
<keyword evidence="2" id="KW-0808">Transferase</keyword>
<proteinExistence type="predicted"/>
<name>A0A7C3PFQ6_9CYAN</name>